<reference evidence="4" key="1">
    <citation type="submission" date="2019-02" db="EMBL/GenBank/DDBJ databases">
        <title>Draft genome sequence of Enterococcus sp. Gos25-1.</title>
        <authorList>
            <person name="Tanaka N."/>
            <person name="Shiwa Y."/>
            <person name="Fujita N."/>
        </authorList>
    </citation>
    <scope>NUCLEOTIDE SEQUENCE [LARGE SCALE GENOMIC DNA]</scope>
    <source>
        <strain evidence="4">Gos25-1</strain>
    </source>
</reference>
<keyword evidence="4" id="KW-1185">Reference proteome</keyword>
<evidence type="ECO:0000259" key="2">
    <source>
        <dbReference type="Pfam" id="PF13349"/>
    </source>
</evidence>
<feature type="region of interest" description="Disordered" evidence="1">
    <location>
        <begin position="241"/>
        <end position="273"/>
    </location>
</feature>
<dbReference type="RefSeq" id="WP_146621426.1">
    <property type="nucleotide sequence ID" value="NZ_BJCC01000007.1"/>
</dbReference>
<comment type="caution">
    <text evidence="3">The sequence shown here is derived from an EMBL/GenBank/DDBJ whole genome shotgun (WGS) entry which is preliminary data.</text>
</comment>
<accession>A0A4P5P9P1</accession>
<evidence type="ECO:0000313" key="3">
    <source>
        <dbReference type="EMBL" id="GCF92941.1"/>
    </source>
</evidence>
<evidence type="ECO:0000256" key="1">
    <source>
        <dbReference type="SAM" id="MobiDB-lite"/>
    </source>
</evidence>
<organism evidence="3 4">
    <name type="scientific">Enterococcus florum</name>
    <dbReference type="NCBI Taxonomy" id="2480627"/>
    <lineage>
        <taxon>Bacteria</taxon>
        <taxon>Bacillati</taxon>
        <taxon>Bacillota</taxon>
        <taxon>Bacilli</taxon>
        <taxon>Lactobacillales</taxon>
        <taxon>Enterococcaceae</taxon>
        <taxon>Enterococcus</taxon>
    </lineage>
</organism>
<gene>
    <name evidence="3" type="ORF">NRIC_08320</name>
</gene>
<dbReference type="AlphaFoldDB" id="A0A4P5P9P1"/>
<sequence length="273" mass="30210">MKKVMVGLVLVGLAVFSFTSMYVHNRQAEQQFETRAAIEEIVVEDKNTPVTVVGTKGQATKIRYTETRNKKYQVNRSGKKVTLKKKESRFFWNTWFNFTRMREEVIVEVPKDQLKKLSVKTSNGEVSAENLSLSSANIQSSNSEIQLSDMKVQNTLEAKTSNGELILDQLTIGHGDFETSNSSIEIDELDCKDGGFKTSNGDIYFDQLGAEKSLTIETSNSEVGGILKGSASDYDIESRTSNASNNLKNVGGSGDKDLKVTTSNGDIDVDFEE</sequence>
<dbReference type="Pfam" id="PF13349">
    <property type="entry name" value="DUF4097"/>
    <property type="match status" value="1"/>
</dbReference>
<proteinExistence type="predicted"/>
<evidence type="ECO:0000313" key="4">
    <source>
        <dbReference type="Proteomes" id="UP000290567"/>
    </source>
</evidence>
<name>A0A4P5P9P1_9ENTE</name>
<dbReference type="EMBL" id="BJCC01000007">
    <property type="protein sequence ID" value="GCF92941.1"/>
    <property type="molecule type" value="Genomic_DNA"/>
</dbReference>
<protein>
    <recommendedName>
        <fullName evidence="2">DUF4097 domain-containing protein</fullName>
    </recommendedName>
</protein>
<feature type="domain" description="DUF4097" evidence="2">
    <location>
        <begin position="38"/>
        <end position="269"/>
    </location>
</feature>
<dbReference type="InterPro" id="IPR025164">
    <property type="entry name" value="Toastrack_DUF4097"/>
</dbReference>
<dbReference type="Proteomes" id="UP000290567">
    <property type="component" value="Unassembled WGS sequence"/>
</dbReference>
<dbReference type="OrthoDB" id="2180700at2"/>